<dbReference type="Proteomes" id="UP001066276">
    <property type="component" value="Chromosome 10"/>
</dbReference>
<reference evidence="1" key="1">
    <citation type="journal article" date="2022" name="bioRxiv">
        <title>Sequencing and chromosome-scale assembly of the giantPleurodeles waltlgenome.</title>
        <authorList>
            <person name="Brown T."/>
            <person name="Elewa A."/>
            <person name="Iarovenko S."/>
            <person name="Subramanian E."/>
            <person name="Araus A.J."/>
            <person name="Petzold A."/>
            <person name="Susuki M."/>
            <person name="Suzuki K.-i.T."/>
            <person name="Hayashi T."/>
            <person name="Toyoda A."/>
            <person name="Oliveira C."/>
            <person name="Osipova E."/>
            <person name="Leigh N.D."/>
            <person name="Simon A."/>
            <person name="Yun M.H."/>
        </authorList>
    </citation>
    <scope>NUCLEOTIDE SEQUENCE</scope>
    <source>
        <strain evidence="1">20211129_DDA</strain>
        <tissue evidence="1">Liver</tissue>
    </source>
</reference>
<dbReference type="AlphaFoldDB" id="A0AAV7M6C3"/>
<protein>
    <submittedName>
        <fullName evidence="1">Uncharacterized protein</fullName>
    </submittedName>
</protein>
<proteinExistence type="predicted"/>
<evidence type="ECO:0000313" key="1">
    <source>
        <dbReference type="EMBL" id="KAJ1098783.1"/>
    </source>
</evidence>
<name>A0AAV7M6C3_PLEWA</name>
<comment type="caution">
    <text evidence="1">The sequence shown here is derived from an EMBL/GenBank/DDBJ whole genome shotgun (WGS) entry which is preliminary data.</text>
</comment>
<feature type="non-terminal residue" evidence="1">
    <location>
        <position position="99"/>
    </location>
</feature>
<keyword evidence="2" id="KW-1185">Reference proteome</keyword>
<sequence length="99" mass="11744">MAVETWEEEGEEEGRPLLEYVQNLKSHLRELWEDVRQHMEKAQETQKHYYDIGSKLRTFHPNDQVLIMRPTYEEKTTGEMAGTLLGYQSNLPCHLSHRT</sequence>
<dbReference type="EMBL" id="JANPWB010000014">
    <property type="protein sequence ID" value="KAJ1098783.1"/>
    <property type="molecule type" value="Genomic_DNA"/>
</dbReference>
<organism evidence="1 2">
    <name type="scientific">Pleurodeles waltl</name>
    <name type="common">Iberian ribbed newt</name>
    <dbReference type="NCBI Taxonomy" id="8319"/>
    <lineage>
        <taxon>Eukaryota</taxon>
        <taxon>Metazoa</taxon>
        <taxon>Chordata</taxon>
        <taxon>Craniata</taxon>
        <taxon>Vertebrata</taxon>
        <taxon>Euteleostomi</taxon>
        <taxon>Amphibia</taxon>
        <taxon>Batrachia</taxon>
        <taxon>Caudata</taxon>
        <taxon>Salamandroidea</taxon>
        <taxon>Salamandridae</taxon>
        <taxon>Pleurodelinae</taxon>
        <taxon>Pleurodeles</taxon>
    </lineage>
</organism>
<gene>
    <name evidence="1" type="ORF">NDU88_003890</name>
</gene>
<accession>A0AAV7M6C3</accession>
<evidence type="ECO:0000313" key="2">
    <source>
        <dbReference type="Proteomes" id="UP001066276"/>
    </source>
</evidence>